<dbReference type="PANTHER" id="PTHR33608:SF3">
    <property type="entry name" value="SLR2013 PROTEIN"/>
    <property type="match status" value="1"/>
</dbReference>
<dbReference type="EMBL" id="JAROKN010000017">
    <property type="protein sequence ID" value="MDF9277821.1"/>
    <property type="molecule type" value="Genomic_DNA"/>
</dbReference>
<accession>A0ABT6CUS9</accession>
<proteinExistence type="predicted"/>
<organism evidence="2 3">
    <name type="scientific">Arthrobacter vasquezii</name>
    <dbReference type="NCBI Taxonomy" id="2977629"/>
    <lineage>
        <taxon>Bacteria</taxon>
        <taxon>Bacillati</taxon>
        <taxon>Actinomycetota</taxon>
        <taxon>Actinomycetes</taxon>
        <taxon>Micrococcales</taxon>
        <taxon>Micrococcaceae</taxon>
        <taxon>Arthrobacter</taxon>
    </lineage>
</organism>
<reference evidence="2 3" key="1">
    <citation type="journal article" date="2023" name="Int. J. Syst. Evol. Microbiol.">
        <title>Arthrobacter vasquezii sp. nov., isolated from a soil sample from Union Glacier, Antarctica.</title>
        <authorList>
            <person name="Valenzuela-Ibaceta F."/>
            <person name="Carrasco V."/>
            <person name="Lagos-Moraga S."/>
            <person name="Dietz-Vargas C."/>
            <person name="Navarro C.A."/>
            <person name="Perez-Donoso J.M."/>
        </authorList>
    </citation>
    <scope>NUCLEOTIDE SEQUENCE [LARGE SCALE GENOMIC DNA]</scope>
    <source>
        <strain evidence="2 3">EH-1B-1</strain>
    </source>
</reference>
<dbReference type="Proteomes" id="UP001220456">
    <property type="component" value="Unassembled WGS sequence"/>
</dbReference>
<dbReference type="RefSeq" id="WP_277358338.1">
    <property type="nucleotide sequence ID" value="NZ_JAROKN010000017.1"/>
</dbReference>
<comment type="caution">
    <text evidence="2">The sequence shown here is derived from an EMBL/GenBank/DDBJ whole genome shotgun (WGS) entry which is preliminary data.</text>
</comment>
<evidence type="ECO:0000259" key="1">
    <source>
        <dbReference type="Pfam" id="PF01882"/>
    </source>
</evidence>
<dbReference type="Pfam" id="PF01882">
    <property type="entry name" value="DUF58"/>
    <property type="match status" value="1"/>
</dbReference>
<gene>
    <name evidence="2" type="ORF">P4U43_08465</name>
</gene>
<evidence type="ECO:0000313" key="2">
    <source>
        <dbReference type="EMBL" id="MDF9277821.1"/>
    </source>
</evidence>
<dbReference type="InterPro" id="IPR002881">
    <property type="entry name" value="DUF58"/>
</dbReference>
<keyword evidence="3" id="KW-1185">Reference proteome</keyword>
<evidence type="ECO:0000313" key="3">
    <source>
        <dbReference type="Proteomes" id="UP001220456"/>
    </source>
</evidence>
<dbReference type="PANTHER" id="PTHR33608">
    <property type="entry name" value="BLL2464 PROTEIN"/>
    <property type="match status" value="1"/>
</dbReference>
<feature type="domain" description="DUF58" evidence="1">
    <location>
        <begin position="192"/>
        <end position="368"/>
    </location>
</feature>
<protein>
    <submittedName>
        <fullName evidence="2">DUF58 domain-containing protein</fullName>
    </submittedName>
</protein>
<sequence>MSITARLVVLALLGVIPVLLYPGAVSIALWVALLVLGCAVDLAFAASPRAIGVQRKLPGTVRLSEETVSTLTVRNHATRTFRGWIREGWQPSAGARNPVHRLSVPSGEGRNLSVQLAPRRRGDLSVHHVTIRSAGPLGLAARQVTIQAPGTLRVLPPFHSKRLLPSKLRRLRELDGRAAVQIRGAGTEFDSLRDYVRGDDVRSIDWRASARRRDTVVRTWRPERDRRVVLVLDTSRTSAARIEDEPRLDTGIEASLLLAVLAQRGGDRVDFIAFDRRPRARVQSGAKGNLLESLVTAMAPLESELIEADFSQIPAQVRSISAHRSLVVLLTALDSGAVEEGLLPMLPALTSQHVVVIASVRDPHLDELRSQRGTAAETYRAAAAERALLDRAAIKERLRQLGAEVVDESPHELPSKLADLYIRLKAAGRL</sequence>
<name>A0ABT6CUS9_9MICC</name>